<comment type="caution">
    <text evidence="1">The sequence shown here is derived from an EMBL/GenBank/DDBJ whole genome shotgun (WGS) entry which is preliminary data.</text>
</comment>
<sequence>MVAAFGDFQVCVVARSQLHALFRHQAQERVVLRFWHIVVNVLQNLLIAVWAGDFQHFRMHFTDLIYLCTQAAGDDHFSVFVQGFANRFQRFLHGAVDKTAGVDDNHIGVVIAWHHVVAFGTQFGQDTFGVHEVFRAAEGDKADTRLVGYIAHSLKSVQLLEILRQRFYRGWAGICTG</sequence>
<organism evidence="1 2">
    <name type="scientific">Cedecea davisae DSM 4568</name>
    <dbReference type="NCBI Taxonomy" id="566551"/>
    <lineage>
        <taxon>Bacteria</taxon>
        <taxon>Pseudomonadati</taxon>
        <taxon>Pseudomonadota</taxon>
        <taxon>Gammaproteobacteria</taxon>
        <taxon>Enterobacterales</taxon>
        <taxon>Enterobacteriaceae</taxon>
        <taxon>Cedecea</taxon>
    </lineage>
</organism>
<dbReference type="EMBL" id="ATDT01000026">
    <property type="protein sequence ID" value="EPF15841.1"/>
    <property type="molecule type" value="Genomic_DNA"/>
</dbReference>
<name>S3ITG4_9ENTR</name>
<accession>S3ITG4</accession>
<proteinExistence type="predicted"/>
<dbReference type="Proteomes" id="UP000014585">
    <property type="component" value="Unassembled WGS sequence"/>
</dbReference>
<dbReference type="AlphaFoldDB" id="S3ITG4"/>
<evidence type="ECO:0000313" key="2">
    <source>
        <dbReference type="Proteomes" id="UP000014585"/>
    </source>
</evidence>
<reference evidence="1 2" key="1">
    <citation type="submission" date="2013-04" db="EMBL/GenBank/DDBJ databases">
        <authorList>
            <person name="Weinstock G."/>
            <person name="Sodergren E."/>
            <person name="Lobos E.A."/>
            <person name="Fulton L."/>
            <person name="Fulton R."/>
            <person name="Courtney L."/>
            <person name="Fronick C."/>
            <person name="O'Laughlin M."/>
            <person name="Godfrey J."/>
            <person name="Wilson R.M."/>
            <person name="Miner T."/>
            <person name="Farmer C."/>
            <person name="Delehaunty K."/>
            <person name="Cordes M."/>
            <person name="Minx P."/>
            <person name="Tomlinson C."/>
            <person name="Chen J."/>
            <person name="Wollam A."/>
            <person name="Pepin K.H."/>
            <person name="Palsikar V.B."/>
            <person name="Zhang X."/>
            <person name="Suruliraj S."/>
            <person name="Perna N.T."/>
            <person name="Plunkett G."/>
            <person name="Warren W."/>
            <person name="Mitreva M."/>
            <person name="Mardis E.R."/>
            <person name="Wilson R.K."/>
        </authorList>
    </citation>
    <scope>NUCLEOTIDE SEQUENCE [LARGE SCALE GENOMIC DNA]</scope>
    <source>
        <strain evidence="1 2">DSM 4568</strain>
    </source>
</reference>
<evidence type="ECO:0000313" key="1">
    <source>
        <dbReference type="EMBL" id="EPF15841.1"/>
    </source>
</evidence>
<dbReference type="HOGENOM" id="CLU_122747_0_0_6"/>
<protein>
    <submittedName>
        <fullName evidence="1">Uncharacterized protein</fullName>
    </submittedName>
</protein>
<gene>
    <name evidence="1" type="ORF">HMPREF0201_03016</name>
</gene>